<dbReference type="Proteomes" id="UP000019918">
    <property type="component" value="Unassembled WGS sequence"/>
</dbReference>
<dbReference type="OrthoDB" id="9771846at2"/>
<evidence type="ECO:0000313" key="1">
    <source>
        <dbReference type="EMBL" id="EXU76012.1"/>
    </source>
</evidence>
<gene>
    <name evidence="1" type="ORF">BG55_07930</name>
</gene>
<proteinExistence type="predicted"/>
<evidence type="ECO:0008006" key="3">
    <source>
        <dbReference type="Google" id="ProtNLM"/>
    </source>
</evidence>
<dbReference type="RefSeq" id="WP_034936068.1">
    <property type="nucleotide sequence ID" value="NZ_JFHN01000041.1"/>
</dbReference>
<reference evidence="1 2" key="1">
    <citation type="submission" date="2014-02" db="EMBL/GenBank/DDBJ databases">
        <title>Draft genome of Erwinia mallotivora strain BT-MARDI, a papaya dieback pathogen.</title>
        <authorList>
            <person name="Redzuan R."/>
            <person name="Abu Bakar N."/>
            <person name="Badrun R."/>
            <person name="Mohd Raih M.F."/>
            <person name="Rozano L."/>
            <person name="Mat Amin N."/>
        </authorList>
    </citation>
    <scope>NUCLEOTIDE SEQUENCE [LARGE SCALE GENOMIC DNA]</scope>
    <source>
        <strain evidence="1 2">BT-MARDI</strain>
    </source>
</reference>
<dbReference type="STRING" id="69222.BG55_07930"/>
<name>A0A014PYF1_9GAMM</name>
<protein>
    <recommendedName>
        <fullName evidence="3">ApeA N-terminal domain-containing protein</fullName>
    </recommendedName>
</protein>
<organism evidence="1 2">
    <name type="scientific">Erwinia mallotivora</name>
    <dbReference type="NCBI Taxonomy" id="69222"/>
    <lineage>
        <taxon>Bacteria</taxon>
        <taxon>Pseudomonadati</taxon>
        <taxon>Pseudomonadota</taxon>
        <taxon>Gammaproteobacteria</taxon>
        <taxon>Enterobacterales</taxon>
        <taxon>Erwiniaceae</taxon>
        <taxon>Erwinia</taxon>
    </lineage>
</organism>
<sequence length="479" mass="55720">MAVKKLDNQLLTFESENEIYKDIECSIEIEDDTHWNKINITTFDSSIIKLNDKKDVRVVISTKNITGDISKKKEFIGTSITELGISWGNVTTIKFSLKPKEVFITQSIEGIKRKRIGLITYYINKSPMFSPRIITQANQHGNVKRKKGETLSINIDNEYDVKSDAFFSYTSNDGHFESDQYQALTTKTKKTKNIKEVITNEIEPSIEDILILMTFLCDRKVNSVNWRAEFSNKIIWNYKSNKLKPKDIHNEYFAELIERNLIDEFFEKTLPIYRNSTFKREINNCIHSLTIGKKTVVELTFLSYFQALESIILAFKRSTGAEFILANDKFSSLKKTLAAIIKSELINFKDERRKIKNKLNELNRPSFKESALMLFENFNIKTNDTWPLFDDKQKNITGLLTIRNVLIHGDLLPSEQFTNIIIAMEHLRIILIRCIFSLLSWDVLKTRVSEGFLLQNHNFFKPKSKETSISELNEYFTSK</sequence>
<dbReference type="AlphaFoldDB" id="A0A014PYF1"/>
<evidence type="ECO:0000313" key="2">
    <source>
        <dbReference type="Proteomes" id="UP000019918"/>
    </source>
</evidence>
<comment type="caution">
    <text evidence="1">The sequence shown here is derived from an EMBL/GenBank/DDBJ whole genome shotgun (WGS) entry which is preliminary data.</text>
</comment>
<dbReference type="EMBL" id="JFHN01000041">
    <property type="protein sequence ID" value="EXU76012.1"/>
    <property type="molecule type" value="Genomic_DNA"/>
</dbReference>
<dbReference type="PATRIC" id="fig|69222.5.peg.1630"/>
<accession>A0A014PYF1</accession>
<keyword evidence="2" id="KW-1185">Reference proteome</keyword>